<evidence type="ECO:0000256" key="3">
    <source>
        <dbReference type="ARBA" id="ARBA00023012"/>
    </source>
</evidence>
<dbReference type="SMART" id="SM00387">
    <property type="entry name" value="HATPase_c"/>
    <property type="match status" value="1"/>
</dbReference>
<dbReference type="InterPro" id="IPR003594">
    <property type="entry name" value="HATPase_dom"/>
</dbReference>
<dbReference type="PROSITE" id="PS50109">
    <property type="entry name" value="HIS_KIN"/>
    <property type="match status" value="1"/>
</dbReference>
<evidence type="ECO:0000313" key="8">
    <source>
        <dbReference type="Proteomes" id="UP000520767"/>
    </source>
</evidence>
<evidence type="ECO:0000256" key="5">
    <source>
        <dbReference type="SAM" id="Phobius"/>
    </source>
</evidence>
<dbReference type="PANTHER" id="PTHR24421">
    <property type="entry name" value="NITRATE/NITRITE SENSOR PROTEIN NARX-RELATED"/>
    <property type="match status" value="1"/>
</dbReference>
<dbReference type="Proteomes" id="UP000520767">
    <property type="component" value="Unassembled WGS sequence"/>
</dbReference>
<protein>
    <submittedName>
        <fullName evidence="7">Signal transduction histidine kinase</fullName>
    </submittedName>
</protein>
<evidence type="ECO:0000256" key="1">
    <source>
        <dbReference type="ARBA" id="ARBA00022679"/>
    </source>
</evidence>
<keyword evidence="5" id="KW-0472">Membrane</keyword>
<dbReference type="GO" id="GO:0046983">
    <property type="term" value="F:protein dimerization activity"/>
    <property type="evidence" value="ECO:0007669"/>
    <property type="project" value="InterPro"/>
</dbReference>
<keyword evidence="2 7" id="KW-0418">Kinase</keyword>
<gene>
    <name evidence="7" type="ORF">FHR82_008824</name>
</gene>
<dbReference type="Gene3D" id="1.20.5.1930">
    <property type="match status" value="1"/>
</dbReference>
<proteinExistence type="predicted"/>
<organism evidence="7 8">
    <name type="scientific">Actinophytocola algeriensis</name>
    <dbReference type="NCBI Taxonomy" id="1768010"/>
    <lineage>
        <taxon>Bacteria</taxon>
        <taxon>Bacillati</taxon>
        <taxon>Actinomycetota</taxon>
        <taxon>Actinomycetes</taxon>
        <taxon>Pseudonocardiales</taxon>
        <taxon>Pseudonocardiaceae</taxon>
    </lineage>
</organism>
<name>A0A7W7VJE3_9PSEU</name>
<keyword evidence="5" id="KW-1133">Transmembrane helix</keyword>
<feature type="transmembrane region" description="Helical" evidence="5">
    <location>
        <begin position="16"/>
        <end position="35"/>
    </location>
</feature>
<keyword evidence="3" id="KW-0902">Two-component regulatory system</keyword>
<evidence type="ECO:0000256" key="2">
    <source>
        <dbReference type="ARBA" id="ARBA00022777"/>
    </source>
</evidence>
<keyword evidence="1" id="KW-0808">Transferase</keyword>
<evidence type="ECO:0000313" key="7">
    <source>
        <dbReference type="EMBL" id="MBB4912552.1"/>
    </source>
</evidence>
<evidence type="ECO:0000259" key="6">
    <source>
        <dbReference type="PROSITE" id="PS50109"/>
    </source>
</evidence>
<dbReference type="Gene3D" id="3.30.565.10">
    <property type="entry name" value="Histidine kinase-like ATPase, C-terminal domain"/>
    <property type="match status" value="1"/>
</dbReference>
<comment type="caution">
    <text evidence="7">The sequence shown here is derived from an EMBL/GenBank/DDBJ whole genome shotgun (WGS) entry which is preliminary data.</text>
</comment>
<feature type="transmembrane region" description="Helical" evidence="5">
    <location>
        <begin position="47"/>
        <end position="64"/>
    </location>
</feature>
<keyword evidence="4" id="KW-0175">Coiled coil</keyword>
<dbReference type="InterPro" id="IPR005467">
    <property type="entry name" value="His_kinase_dom"/>
</dbReference>
<dbReference type="AlphaFoldDB" id="A0A7W7VJE3"/>
<dbReference type="Pfam" id="PF07730">
    <property type="entry name" value="HisKA_3"/>
    <property type="match status" value="1"/>
</dbReference>
<feature type="transmembrane region" description="Helical" evidence="5">
    <location>
        <begin position="147"/>
        <end position="170"/>
    </location>
</feature>
<dbReference type="RefSeq" id="WP_184816535.1">
    <property type="nucleotide sequence ID" value="NZ_JACHJQ010000014.1"/>
</dbReference>
<keyword evidence="5" id="KW-0812">Transmembrane</keyword>
<evidence type="ECO:0000256" key="4">
    <source>
        <dbReference type="SAM" id="Coils"/>
    </source>
</evidence>
<dbReference type="InterPro" id="IPR036890">
    <property type="entry name" value="HATPase_C_sf"/>
</dbReference>
<feature type="domain" description="Histidine kinase" evidence="6">
    <location>
        <begin position="311"/>
        <end position="395"/>
    </location>
</feature>
<dbReference type="CDD" id="cd16917">
    <property type="entry name" value="HATPase_UhpB-NarQ-NarX-like"/>
    <property type="match status" value="1"/>
</dbReference>
<dbReference type="SUPFAM" id="SSF55874">
    <property type="entry name" value="ATPase domain of HSP90 chaperone/DNA topoisomerase II/histidine kinase"/>
    <property type="match status" value="1"/>
</dbReference>
<dbReference type="PANTHER" id="PTHR24421:SF62">
    <property type="entry name" value="SENSORY TRANSDUCTION HISTIDINE KINASE"/>
    <property type="match status" value="1"/>
</dbReference>
<dbReference type="PIRSF" id="PIRSF037434">
    <property type="entry name" value="STHK_ChrS"/>
    <property type="match status" value="1"/>
</dbReference>
<dbReference type="GO" id="GO:0000155">
    <property type="term" value="F:phosphorelay sensor kinase activity"/>
    <property type="evidence" value="ECO:0007669"/>
    <property type="project" value="InterPro"/>
</dbReference>
<dbReference type="InterPro" id="IPR050482">
    <property type="entry name" value="Sensor_HK_TwoCompSys"/>
</dbReference>
<sequence length="395" mass="42956">MDEPSRGIAAHAWRRWFWLWDLFFALGYAAMLVLLFREDDATNTDHVVAVSALTAFALWYLTFGRPRITAEDESVSGGRIYMAGAAALLVLGVVFQQSMLNLLFAFCPMAFMALSLNEAIVVVISANLLPPLSVLVEDGYEAMMRDLVPSTVFLLLFSVLLGTWVTRIVAQSEERAALIKELEESREEIGRLSREAGVAAERARLAAEIHDTLAQGFTSLVTLVQAAESELDGDTAKARKHLTLAARTARENLTEARALVAGLMPTALGTGSLDQAIRRQLERFAEETAVAVTYQAEGDSVALPTVLEVVLLRMVQESLTNVRRHAEATAVTISLRVNENHATLRVSDNGSGFDQAMPADGFGLRGMRNRAAQVGGTLSVHSGENGTTVELEVPR</sequence>
<dbReference type="EMBL" id="JACHJQ010000014">
    <property type="protein sequence ID" value="MBB4912552.1"/>
    <property type="molecule type" value="Genomic_DNA"/>
</dbReference>
<feature type="transmembrane region" description="Helical" evidence="5">
    <location>
        <begin position="102"/>
        <end position="127"/>
    </location>
</feature>
<dbReference type="Pfam" id="PF02518">
    <property type="entry name" value="HATPase_c"/>
    <property type="match status" value="1"/>
</dbReference>
<dbReference type="InterPro" id="IPR011712">
    <property type="entry name" value="Sig_transdc_His_kin_sub3_dim/P"/>
</dbReference>
<feature type="transmembrane region" description="Helical" evidence="5">
    <location>
        <begin position="76"/>
        <end position="95"/>
    </location>
</feature>
<keyword evidence="8" id="KW-1185">Reference proteome</keyword>
<dbReference type="InterPro" id="IPR017205">
    <property type="entry name" value="Sig_transdc_His_kinase_ChrS"/>
</dbReference>
<feature type="coiled-coil region" evidence="4">
    <location>
        <begin position="168"/>
        <end position="195"/>
    </location>
</feature>
<accession>A0A7W7VJE3</accession>
<reference evidence="7 8" key="1">
    <citation type="submission" date="2020-08" db="EMBL/GenBank/DDBJ databases">
        <title>Genomic Encyclopedia of Type Strains, Phase III (KMG-III): the genomes of soil and plant-associated and newly described type strains.</title>
        <authorList>
            <person name="Whitman W."/>
        </authorList>
    </citation>
    <scope>NUCLEOTIDE SEQUENCE [LARGE SCALE GENOMIC DNA]</scope>
    <source>
        <strain evidence="7 8">CECT 8960</strain>
    </source>
</reference>
<dbReference type="GO" id="GO:0016020">
    <property type="term" value="C:membrane"/>
    <property type="evidence" value="ECO:0007669"/>
    <property type="project" value="InterPro"/>
</dbReference>